<keyword evidence="3" id="KW-1185">Reference proteome</keyword>
<comment type="caution">
    <text evidence="2">The sequence shown here is derived from an EMBL/GenBank/DDBJ whole genome shotgun (WGS) entry which is preliminary data.</text>
</comment>
<gene>
    <name evidence="2" type="ORF">RE6C_01040</name>
</gene>
<name>M2A8K3_9BACT</name>
<evidence type="ECO:0000313" key="2">
    <source>
        <dbReference type="EMBL" id="EMB18231.1"/>
    </source>
</evidence>
<feature type="region of interest" description="Disordered" evidence="1">
    <location>
        <begin position="1"/>
        <end position="51"/>
    </location>
</feature>
<protein>
    <submittedName>
        <fullName evidence="2">Uncharacterized protein</fullName>
    </submittedName>
</protein>
<reference evidence="2" key="2">
    <citation type="journal article" date="2013" name="Mar. Genomics">
        <title>Expression of sulfatases in Rhodopirellula baltica and the diversity of sulfatases in the genus Rhodopirellula.</title>
        <authorList>
            <person name="Wegner C.E."/>
            <person name="Richter-Heitmann T."/>
            <person name="Klindworth A."/>
            <person name="Klockow C."/>
            <person name="Richter M."/>
            <person name="Achstetter T."/>
            <person name="Glockner F.O."/>
            <person name="Harder J."/>
        </authorList>
    </citation>
    <scope>NUCLEOTIDE SEQUENCE [LARGE SCALE GENOMIC DNA]</scope>
    <source>
        <strain evidence="2">6C</strain>
    </source>
</reference>
<accession>M2A8K3</accession>
<dbReference type="EMBL" id="ANMO01000058">
    <property type="protein sequence ID" value="EMB18231.1"/>
    <property type="molecule type" value="Genomic_DNA"/>
</dbReference>
<proteinExistence type="predicted"/>
<reference evidence="2" key="1">
    <citation type="submission" date="2012-11" db="EMBL/GenBank/DDBJ databases">
        <title>Permanent draft genomes of Rhodopirellula europaea strain SH398 and 6C.</title>
        <authorList>
            <person name="Richter M."/>
            <person name="Richter-Heitmann T."/>
            <person name="Frank C."/>
            <person name="Harder J."/>
            <person name="Glockner F.O."/>
        </authorList>
    </citation>
    <scope>NUCLEOTIDE SEQUENCE</scope>
    <source>
        <strain evidence="2">6C</strain>
    </source>
</reference>
<evidence type="ECO:0000313" key="3">
    <source>
        <dbReference type="Proteomes" id="UP000011529"/>
    </source>
</evidence>
<dbReference type="AlphaFoldDB" id="M2A8K3"/>
<sequence>MPRPTTGQGVVKSNSSSFHQLASSLPQSDTATAGKRSSGYSGSLKIHRQRTRTDWAGSSILEVTLANGPQRRPRQFFNSCLPS</sequence>
<feature type="compositionally biased region" description="Polar residues" evidence="1">
    <location>
        <begin position="1"/>
        <end position="31"/>
    </location>
</feature>
<evidence type="ECO:0000256" key="1">
    <source>
        <dbReference type="SAM" id="MobiDB-lite"/>
    </source>
</evidence>
<organism evidence="2 3">
    <name type="scientific">Rhodopirellula europaea 6C</name>
    <dbReference type="NCBI Taxonomy" id="1263867"/>
    <lineage>
        <taxon>Bacteria</taxon>
        <taxon>Pseudomonadati</taxon>
        <taxon>Planctomycetota</taxon>
        <taxon>Planctomycetia</taxon>
        <taxon>Pirellulales</taxon>
        <taxon>Pirellulaceae</taxon>
        <taxon>Rhodopirellula</taxon>
    </lineage>
</organism>
<dbReference type="Proteomes" id="UP000011529">
    <property type="component" value="Unassembled WGS sequence"/>
</dbReference>